<keyword evidence="4 6" id="KW-1133">Transmembrane helix</keyword>
<evidence type="ECO:0000256" key="2">
    <source>
        <dbReference type="ARBA" id="ARBA00022475"/>
    </source>
</evidence>
<dbReference type="EMBL" id="MJEH01000033">
    <property type="protein sequence ID" value="OEH92236.1"/>
    <property type="molecule type" value="Genomic_DNA"/>
</dbReference>
<keyword evidence="3 6" id="KW-0812">Transmembrane</keyword>
<gene>
    <name evidence="8" type="ORF">BFG57_02920</name>
</gene>
<protein>
    <recommendedName>
        <fullName evidence="7">Phage shock protein PspC N-terminal domain-containing protein</fullName>
    </recommendedName>
</protein>
<evidence type="ECO:0000256" key="3">
    <source>
        <dbReference type="ARBA" id="ARBA00022692"/>
    </source>
</evidence>
<dbReference type="OrthoDB" id="9815286at2"/>
<comment type="caution">
    <text evidence="8">The sequence shown here is derived from an EMBL/GenBank/DDBJ whole genome shotgun (WGS) entry which is preliminary data.</text>
</comment>
<proteinExistence type="predicted"/>
<sequence>MKKLYRSQHNRKVAGVLGGLAQYINMDATLLRVLFIILMFATAIFPFVLGYIIAMLAIPKDPGYIEG</sequence>
<evidence type="ECO:0000256" key="5">
    <source>
        <dbReference type="ARBA" id="ARBA00023136"/>
    </source>
</evidence>
<evidence type="ECO:0000256" key="4">
    <source>
        <dbReference type="ARBA" id="ARBA00022989"/>
    </source>
</evidence>
<dbReference type="STRING" id="1305675.BFG57_02920"/>
<dbReference type="RefSeq" id="WP_069717777.1">
    <property type="nucleotide sequence ID" value="NZ_MJEH01000033.1"/>
</dbReference>
<organism evidence="8 9">
    <name type="scientific">Bacillus solimangrovi</name>
    <dbReference type="NCBI Taxonomy" id="1305675"/>
    <lineage>
        <taxon>Bacteria</taxon>
        <taxon>Bacillati</taxon>
        <taxon>Bacillota</taxon>
        <taxon>Bacilli</taxon>
        <taxon>Bacillales</taxon>
        <taxon>Bacillaceae</taxon>
        <taxon>Bacillus</taxon>
    </lineage>
</organism>
<evidence type="ECO:0000256" key="6">
    <source>
        <dbReference type="SAM" id="Phobius"/>
    </source>
</evidence>
<dbReference type="PANTHER" id="PTHR33885">
    <property type="entry name" value="PHAGE SHOCK PROTEIN C"/>
    <property type="match status" value="1"/>
</dbReference>
<name>A0A1E5LDS9_9BACI</name>
<reference evidence="8 9" key="1">
    <citation type="submission" date="2016-08" db="EMBL/GenBank/DDBJ databases">
        <title>Genome of Bacillus solimangrovi GH2-4.</title>
        <authorList>
            <person name="Lim S."/>
            <person name="Kim B.-C."/>
        </authorList>
    </citation>
    <scope>NUCLEOTIDE SEQUENCE [LARGE SCALE GENOMIC DNA]</scope>
    <source>
        <strain evidence="8 9">GH2-4</strain>
    </source>
</reference>
<evidence type="ECO:0000313" key="8">
    <source>
        <dbReference type="EMBL" id="OEH92236.1"/>
    </source>
</evidence>
<evidence type="ECO:0000259" key="7">
    <source>
        <dbReference type="Pfam" id="PF04024"/>
    </source>
</evidence>
<dbReference type="InterPro" id="IPR052027">
    <property type="entry name" value="PspC"/>
</dbReference>
<dbReference type="PANTHER" id="PTHR33885:SF3">
    <property type="entry name" value="PHAGE SHOCK PROTEIN C"/>
    <property type="match status" value="1"/>
</dbReference>
<comment type="subcellular location">
    <subcellularLocation>
        <location evidence="1">Cell membrane</location>
        <topology evidence="1">Single-pass membrane protein</topology>
    </subcellularLocation>
</comment>
<feature type="transmembrane region" description="Helical" evidence="6">
    <location>
        <begin position="33"/>
        <end position="58"/>
    </location>
</feature>
<accession>A0A1E5LDS9</accession>
<dbReference type="InterPro" id="IPR007168">
    <property type="entry name" value="Phageshock_PspC_N"/>
</dbReference>
<dbReference type="AlphaFoldDB" id="A0A1E5LDS9"/>
<feature type="domain" description="Phage shock protein PspC N-terminal" evidence="7">
    <location>
        <begin position="2"/>
        <end position="60"/>
    </location>
</feature>
<dbReference type="Proteomes" id="UP000095209">
    <property type="component" value="Unassembled WGS sequence"/>
</dbReference>
<dbReference type="Pfam" id="PF04024">
    <property type="entry name" value="PspC"/>
    <property type="match status" value="1"/>
</dbReference>
<keyword evidence="9" id="KW-1185">Reference proteome</keyword>
<dbReference type="GO" id="GO:0005886">
    <property type="term" value="C:plasma membrane"/>
    <property type="evidence" value="ECO:0007669"/>
    <property type="project" value="UniProtKB-SubCell"/>
</dbReference>
<keyword evidence="2" id="KW-1003">Cell membrane</keyword>
<evidence type="ECO:0000256" key="1">
    <source>
        <dbReference type="ARBA" id="ARBA00004162"/>
    </source>
</evidence>
<keyword evidence="5 6" id="KW-0472">Membrane</keyword>
<evidence type="ECO:0000313" key="9">
    <source>
        <dbReference type="Proteomes" id="UP000095209"/>
    </source>
</evidence>